<evidence type="ECO:0000256" key="6">
    <source>
        <dbReference type="SAM" id="SignalP"/>
    </source>
</evidence>
<feature type="signal peptide" evidence="6">
    <location>
        <begin position="1"/>
        <end position="21"/>
    </location>
</feature>
<protein>
    <recommendedName>
        <fullName evidence="5">Putative aliphatic sulfonates-binding protein</fullName>
    </recommendedName>
</protein>
<evidence type="ECO:0000256" key="5">
    <source>
        <dbReference type="ARBA" id="ARBA00070228"/>
    </source>
</evidence>
<keyword evidence="3 6" id="KW-0732">Signal</keyword>
<sequence length="468" mass="49674">MMLRAALAGLVLASFTLSASAETIRIAIGTQDTTINCAAGGLLIRELGLLDKYLPHDGPYKDAQYEVQWKNFTSGAPLTNEMVAGKLDFGAMADFPGAFNGVAFETAGKHSLFISVLSGSIKGSGNGIVVPSASGVQSLAELKGKTISVPFASTAHGMLLRAVAAQGWDPLKDVNIIAQPPEVAGSALQAGKIDAHADFVPFAELFPSRGFARKIYDGSQANAPTFHGALVDQAYAKKYPEIVVAYLRASIEANQLLAAEPEKYSELIAKVTGVDAEVNYLFHGPLGVQTRDLSWKPEYRQAVGTAIDTLKLLKKADRGLDLNTFIDDQYIRAAFKASNLDYSAQLASYGQAPLKAVDAASGQTITDFSHVAEIWVRGEPKVRQYASAQAAFAALASLKQEGRSIRAVYAQASDSGIKLLADQAWFATDGKGQLSAFLLKGQAQQFATAQGGKVFDFTDATAQAVAVR</sequence>
<evidence type="ECO:0000313" key="8">
    <source>
        <dbReference type="Proteomes" id="UP000198542"/>
    </source>
</evidence>
<dbReference type="SUPFAM" id="SSF160387">
    <property type="entry name" value="NosL/MerB-like"/>
    <property type="match status" value="1"/>
</dbReference>
<dbReference type="CDD" id="cd13559">
    <property type="entry name" value="PBP2_SsuA_like_3"/>
    <property type="match status" value="1"/>
</dbReference>
<gene>
    <name evidence="7" type="ORF">SAMN04490187_4421</name>
</gene>
<dbReference type="PANTHER" id="PTHR30024:SF45">
    <property type="entry name" value="ABC TRANSPORTER SUBSTRATE-BINDING PROTEIN"/>
    <property type="match status" value="1"/>
</dbReference>
<dbReference type="RefSeq" id="WP_167362869.1">
    <property type="nucleotide sequence ID" value="NZ_FNTC01000002.1"/>
</dbReference>
<evidence type="ECO:0000256" key="2">
    <source>
        <dbReference type="ARBA" id="ARBA00022448"/>
    </source>
</evidence>
<dbReference type="EMBL" id="FNTC01000002">
    <property type="protein sequence ID" value="SEC45139.1"/>
    <property type="molecule type" value="Genomic_DNA"/>
</dbReference>
<dbReference type="PANTHER" id="PTHR30024">
    <property type="entry name" value="ALIPHATIC SULFONATES-BINDING PROTEIN-RELATED"/>
    <property type="match status" value="1"/>
</dbReference>
<comment type="similarity">
    <text evidence="1">Belongs to the bacterial solute-binding protein SsuA/TauA family.</text>
</comment>
<comment type="function">
    <text evidence="4">Part of a binding-protein-dependent transport system for aliphatic sulfonates. Putative binding protein.</text>
</comment>
<evidence type="ECO:0000313" key="7">
    <source>
        <dbReference type="EMBL" id="SEC45139.1"/>
    </source>
</evidence>
<organism evidence="7 8">
    <name type="scientific">Pseudomonas jessenii</name>
    <dbReference type="NCBI Taxonomy" id="77298"/>
    <lineage>
        <taxon>Bacteria</taxon>
        <taxon>Pseudomonadati</taxon>
        <taxon>Pseudomonadota</taxon>
        <taxon>Gammaproteobacteria</taxon>
        <taxon>Pseudomonadales</taxon>
        <taxon>Pseudomonadaceae</taxon>
        <taxon>Pseudomonas</taxon>
    </lineage>
</organism>
<evidence type="ECO:0000256" key="3">
    <source>
        <dbReference type="ARBA" id="ARBA00022729"/>
    </source>
</evidence>
<dbReference type="AlphaFoldDB" id="A0A1H4SLZ9"/>
<dbReference type="FunFam" id="3.40.190.10:FF:000050">
    <property type="entry name" value="Sulfonate ABC transporter substrate-binding protein"/>
    <property type="match status" value="1"/>
</dbReference>
<evidence type="ECO:0000256" key="4">
    <source>
        <dbReference type="ARBA" id="ARBA00055538"/>
    </source>
</evidence>
<dbReference type="Gene3D" id="3.40.190.10">
    <property type="entry name" value="Periplasmic binding protein-like II"/>
    <property type="match status" value="2"/>
</dbReference>
<keyword evidence="8" id="KW-1185">Reference proteome</keyword>
<proteinExistence type="inferred from homology"/>
<accession>A0A1H4SLZ9</accession>
<dbReference type="Proteomes" id="UP000198542">
    <property type="component" value="Unassembled WGS sequence"/>
</dbReference>
<feature type="chain" id="PRO_5011519175" description="Putative aliphatic sulfonates-binding protein" evidence="6">
    <location>
        <begin position="22"/>
        <end position="468"/>
    </location>
</feature>
<name>A0A1H4SLZ9_PSEJE</name>
<evidence type="ECO:0000256" key="1">
    <source>
        <dbReference type="ARBA" id="ARBA00010742"/>
    </source>
</evidence>
<reference evidence="8" key="1">
    <citation type="submission" date="2016-10" db="EMBL/GenBank/DDBJ databases">
        <authorList>
            <person name="Varghese N."/>
            <person name="Submissions S."/>
        </authorList>
    </citation>
    <scope>NUCLEOTIDE SEQUENCE [LARGE SCALE GENOMIC DNA]</scope>
    <source>
        <strain evidence="8">BS3660</strain>
    </source>
</reference>
<dbReference type="Pfam" id="PF13379">
    <property type="entry name" value="NMT1_2"/>
    <property type="match status" value="1"/>
</dbReference>
<keyword evidence="2" id="KW-0813">Transport</keyword>
<dbReference type="SUPFAM" id="SSF53850">
    <property type="entry name" value="Periplasmic binding protein-like II"/>
    <property type="match status" value="1"/>
</dbReference>